<dbReference type="GO" id="GO:0003824">
    <property type="term" value="F:catalytic activity"/>
    <property type="evidence" value="ECO:0007669"/>
    <property type="project" value="UniProtKB-ARBA"/>
</dbReference>
<feature type="domain" description="PAS" evidence="4">
    <location>
        <begin position="153"/>
        <end position="228"/>
    </location>
</feature>
<dbReference type="Pfam" id="PF13426">
    <property type="entry name" value="PAS_9"/>
    <property type="match status" value="1"/>
</dbReference>
<dbReference type="InterPro" id="IPR013656">
    <property type="entry name" value="PAS_4"/>
</dbReference>
<dbReference type="PROSITE" id="PS50887">
    <property type="entry name" value="GGDEF"/>
    <property type="match status" value="1"/>
</dbReference>
<feature type="domain" description="PAC" evidence="5">
    <location>
        <begin position="353"/>
        <end position="405"/>
    </location>
</feature>
<feature type="domain" description="GGDEF" evidence="6">
    <location>
        <begin position="437"/>
        <end position="570"/>
    </location>
</feature>
<evidence type="ECO:0000313" key="7">
    <source>
        <dbReference type="EMBL" id="CRH06260.1"/>
    </source>
</evidence>
<reference evidence="7" key="1">
    <citation type="submission" date="2015-04" db="EMBL/GenBank/DDBJ databases">
        <authorList>
            <person name="Syromyatnikov M.Y."/>
            <person name="Popov V.N."/>
        </authorList>
    </citation>
    <scope>NUCLEOTIDE SEQUENCE</scope>
    <source>
        <strain evidence="7">MO-1</strain>
    </source>
</reference>
<dbReference type="SUPFAM" id="SSF52172">
    <property type="entry name" value="CheY-like"/>
    <property type="match status" value="1"/>
</dbReference>
<dbReference type="InterPro" id="IPR035965">
    <property type="entry name" value="PAS-like_dom_sf"/>
</dbReference>
<evidence type="ECO:0000259" key="5">
    <source>
        <dbReference type="PROSITE" id="PS50113"/>
    </source>
</evidence>
<dbReference type="CDD" id="cd01949">
    <property type="entry name" value="GGDEF"/>
    <property type="match status" value="1"/>
</dbReference>
<evidence type="ECO:0000256" key="1">
    <source>
        <dbReference type="PROSITE-ProRule" id="PRU00169"/>
    </source>
</evidence>
<dbReference type="Pfam" id="PF00072">
    <property type="entry name" value="Response_reg"/>
    <property type="match status" value="1"/>
</dbReference>
<dbReference type="PANTHER" id="PTHR46663:SF3">
    <property type="entry name" value="SLL0267 PROTEIN"/>
    <property type="match status" value="1"/>
</dbReference>
<dbReference type="PANTHER" id="PTHR46663">
    <property type="entry name" value="DIGUANYLATE CYCLASE DGCT-RELATED"/>
    <property type="match status" value="1"/>
</dbReference>
<dbReference type="PROSITE" id="PS50112">
    <property type="entry name" value="PAS"/>
    <property type="match status" value="2"/>
</dbReference>
<dbReference type="SMART" id="SM00091">
    <property type="entry name" value="PAS"/>
    <property type="match status" value="2"/>
</dbReference>
<dbReference type="PROSITE" id="PS50113">
    <property type="entry name" value="PAC"/>
    <property type="match status" value="1"/>
</dbReference>
<dbReference type="NCBIfam" id="TIGR00254">
    <property type="entry name" value="GGDEF"/>
    <property type="match status" value="1"/>
</dbReference>
<accession>A0A1S7LH34</accession>
<dbReference type="InterPro" id="IPR001789">
    <property type="entry name" value="Sig_transdc_resp-reg_receiver"/>
</dbReference>
<dbReference type="InterPro" id="IPR052163">
    <property type="entry name" value="DGC-Regulatory_Protein"/>
</dbReference>
<name>A0A1S7LH34_MAGMO</name>
<feature type="region of interest" description="Disordered" evidence="2">
    <location>
        <begin position="41"/>
        <end position="65"/>
    </location>
</feature>
<dbReference type="FunFam" id="3.30.70.270:FF:000001">
    <property type="entry name" value="Diguanylate cyclase domain protein"/>
    <property type="match status" value="1"/>
</dbReference>
<organism evidence="7">
    <name type="scientific">Magnetococcus massalia (strain MO-1)</name>
    <dbReference type="NCBI Taxonomy" id="451514"/>
    <lineage>
        <taxon>Bacteria</taxon>
        <taxon>Pseudomonadati</taxon>
        <taxon>Pseudomonadota</taxon>
        <taxon>Magnetococcia</taxon>
        <taxon>Magnetococcales</taxon>
        <taxon>Magnetococcaceae</taxon>
        <taxon>Magnetococcus</taxon>
    </lineage>
</organism>
<dbReference type="EMBL" id="LO017727">
    <property type="protein sequence ID" value="CRH06260.1"/>
    <property type="molecule type" value="Genomic_DNA"/>
</dbReference>
<dbReference type="InterPro" id="IPR000014">
    <property type="entry name" value="PAS"/>
</dbReference>
<dbReference type="Gene3D" id="3.30.70.270">
    <property type="match status" value="1"/>
</dbReference>
<dbReference type="SMART" id="SM00267">
    <property type="entry name" value="GGDEF"/>
    <property type="match status" value="1"/>
</dbReference>
<dbReference type="InterPro" id="IPR000700">
    <property type="entry name" value="PAS-assoc_C"/>
</dbReference>
<dbReference type="Pfam" id="PF08448">
    <property type="entry name" value="PAS_4"/>
    <property type="match status" value="1"/>
</dbReference>
<gene>
    <name evidence="7" type="ORF">MAGMO_2089</name>
</gene>
<dbReference type="CDD" id="cd00130">
    <property type="entry name" value="PAS"/>
    <property type="match status" value="2"/>
</dbReference>
<dbReference type="GO" id="GO:0000160">
    <property type="term" value="P:phosphorelay signal transduction system"/>
    <property type="evidence" value="ECO:0007669"/>
    <property type="project" value="InterPro"/>
</dbReference>
<dbReference type="InterPro" id="IPR011006">
    <property type="entry name" value="CheY-like_superfamily"/>
</dbReference>
<dbReference type="AlphaFoldDB" id="A0A1S7LH34"/>
<feature type="domain" description="PAS" evidence="4">
    <location>
        <begin position="280"/>
        <end position="351"/>
    </location>
</feature>
<keyword evidence="1" id="KW-0597">Phosphoprotein</keyword>
<protein>
    <submittedName>
        <fullName evidence="7">Putative response regulator receiver modulated diguanylate cyclase with PAS/PAC sensor and GGDEF domain</fullName>
    </submittedName>
</protein>
<dbReference type="InterPro" id="IPR029787">
    <property type="entry name" value="Nucleotide_cyclase"/>
</dbReference>
<dbReference type="SUPFAM" id="SSF55073">
    <property type="entry name" value="Nucleotide cyclase"/>
    <property type="match status" value="1"/>
</dbReference>
<evidence type="ECO:0000256" key="2">
    <source>
        <dbReference type="SAM" id="MobiDB-lite"/>
    </source>
</evidence>
<evidence type="ECO:0000259" key="6">
    <source>
        <dbReference type="PROSITE" id="PS50887"/>
    </source>
</evidence>
<evidence type="ECO:0000259" key="3">
    <source>
        <dbReference type="PROSITE" id="PS50110"/>
    </source>
</evidence>
<dbReference type="Pfam" id="PF00990">
    <property type="entry name" value="GGDEF"/>
    <property type="match status" value="1"/>
</dbReference>
<proteinExistence type="predicted"/>
<dbReference type="SMART" id="SM00086">
    <property type="entry name" value="PAC"/>
    <property type="match status" value="2"/>
</dbReference>
<dbReference type="SUPFAM" id="SSF55785">
    <property type="entry name" value="PYP-like sensor domain (PAS domain)"/>
    <property type="match status" value="2"/>
</dbReference>
<dbReference type="Gene3D" id="3.40.50.2300">
    <property type="match status" value="1"/>
</dbReference>
<dbReference type="InterPro" id="IPR001610">
    <property type="entry name" value="PAC"/>
</dbReference>
<dbReference type="InterPro" id="IPR000160">
    <property type="entry name" value="GGDEF_dom"/>
</dbReference>
<dbReference type="PROSITE" id="PS50110">
    <property type="entry name" value="RESPONSE_REGULATORY"/>
    <property type="match status" value="1"/>
</dbReference>
<feature type="domain" description="Response regulatory" evidence="3">
    <location>
        <begin position="2"/>
        <end position="141"/>
    </location>
</feature>
<sequence>MKVLIVDDSPDDRLLLQRILLKAGYHDLTLVASGENLLQTLGLPSPSDEELDETQAQAPPPASTTTLPDIILMDVMMPGLDGIATLRELKKHPTTHTIPVIMVTGNDEAKDLATAFEEGATDYITKPVRRTELLARMRAIIKLEMANQMVRRSEKRLRDLTDALGEGLLSVDNAQHIIFLNPAGERLLGYDEAELLGRPMGDLFPTQEPMDSEVALANQEMLEALQGKTGQVWGETFVSTSDGHRIPIAFNASPILDNHILSGGVLAFRDIQERRRKEERLKLAANIFENSQEGLVVMNPKREIIDINPAFSYITGYAREDVLGQSMDALRSNRHDKEELLEIWQQVTQTARWQGEVWSKRRSGEDYPEWLSIQALSDDRGRVTHYIGLFSDITTRKIAEEKLKHQAFHDPLTGLPNRTLMEDRLHQAIVKANRYGGTVAILYMDLDRFKPVNDNYGHEAGDAVLREISARLRHVLRQSDTASRVGGDEFVAILADAKEDRFATGVADKLISAIQEPISFGDHSFKVGTSIGIAIYPTHSKRPETLVKMADGAMYCAKQAGRNCYRITSPAEDACSEESN</sequence>
<dbReference type="SMART" id="SM00448">
    <property type="entry name" value="REC"/>
    <property type="match status" value="1"/>
</dbReference>
<feature type="modified residue" description="4-aspartylphosphate" evidence="1">
    <location>
        <position position="74"/>
    </location>
</feature>
<evidence type="ECO:0000259" key="4">
    <source>
        <dbReference type="PROSITE" id="PS50112"/>
    </source>
</evidence>
<dbReference type="Gene3D" id="3.30.450.20">
    <property type="entry name" value="PAS domain"/>
    <property type="match status" value="2"/>
</dbReference>
<dbReference type="InterPro" id="IPR043128">
    <property type="entry name" value="Rev_trsase/Diguanyl_cyclase"/>
</dbReference>
<dbReference type="NCBIfam" id="TIGR00229">
    <property type="entry name" value="sensory_box"/>
    <property type="match status" value="2"/>
</dbReference>